<dbReference type="PANTHER" id="PTHR14003">
    <property type="entry name" value="TRANSCRIPTIONAL REPRESSOR PROTEIN YY"/>
    <property type="match status" value="1"/>
</dbReference>
<keyword evidence="6" id="KW-0539">Nucleus</keyword>
<feature type="region of interest" description="Disordered" evidence="8">
    <location>
        <begin position="925"/>
        <end position="1082"/>
    </location>
</feature>
<keyword evidence="11" id="KW-1185">Reference proteome</keyword>
<dbReference type="EMBL" id="JARKIK010000055">
    <property type="protein sequence ID" value="KAK8733011.1"/>
    <property type="molecule type" value="Genomic_DNA"/>
</dbReference>
<keyword evidence="2" id="KW-0479">Metal-binding</keyword>
<keyword evidence="5" id="KW-0862">Zinc</keyword>
<comment type="subcellular location">
    <subcellularLocation>
        <location evidence="1">Nucleus</location>
    </subcellularLocation>
</comment>
<dbReference type="InterPro" id="IPR036236">
    <property type="entry name" value="Znf_C2H2_sf"/>
</dbReference>
<evidence type="ECO:0000256" key="3">
    <source>
        <dbReference type="ARBA" id="ARBA00022737"/>
    </source>
</evidence>
<evidence type="ECO:0000313" key="11">
    <source>
        <dbReference type="Proteomes" id="UP001445076"/>
    </source>
</evidence>
<feature type="compositionally biased region" description="Polar residues" evidence="8">
    <location>
        <begin position="935"/>
        <end position="951"/>
    </location>
</feature>
<feature type="non-terminal residue" evidence="10">
    <location>
        <position position="1"/>
    </location>
</feature>
<dbReference type="GO" id="GO:0008270">
    <property type="term" value="F:zinc ion binding"/>
    <property type="evidence" value="ECO:0007669"/>
    <property type="project" value="UniProtKB-KW"/>
</dbReference>
<organism evidence="10 11">
    <name type="scientific">Cherax quadricarinatus</name>
    <name type="common">Australian red claw crayfish</name>
    <dbReference type="NCBI Taxonomy" id="27406"/>
    <lineage>
        <taxon>Eukaryota</taxon>
        <taxon>Metazoa</taxon>
        <taxon>Ecdysozoa</taxon>
        <taxon>Arthropoda</taxon>
        <taxon>Crustacea</taxon>
        <taxon>Multicrustacea</taxon>
        <taxon>Malacostraca</taxon>
        <taxon>Eumalacostraca</taxon>
        <taxon>Eucarida</taxon>
        <taxon>Decapoda</taxon>
        <taxon>Pleocyemata</taxon>
        <taxon>Astacidea</taxon>
        <taxon>Parastacoidea</taxon>
        <taxon>Parastacidae</taxon>
        <taxon>Cherax</taxon>
    </lineage>
</organism>
<feature type="compositionally biased region" description="Polar residues" evidence="8">
    <location>
        <begin position="1148"/>
        <end position="1162"/>
    </location>
</feature>
<reference evidence="10 11" key="1">
    <citation type="journal article" date="2024" name="BMC Genomics">
        <title>Genome assembly of redclaw crayfish (Cherax quadricarinatus) provides insights into its immune adaptation and hypoxia tolerance.</title>
        <authorList>
            <person name="Liu Z."/>
            <person name="Zheng J."/>
            <person name="Li H."/>
            <person name="Fang K."/>
            <person name="Wang S."/>
            <person name="He J."/>
            <person name="Zhou D."/>
            <person name="Weng S."/>
            <person name="Chi M."/>
            <person name="Gu Z."/>
            <person name="He J."/>
            <person name="Li F."/>
            <person name="Wang M."/>
        </authorList>
    </citation>
    <scope>NUCLEOTIDE SEQUENCE [LARGE SCALE GENOMIC DNA]</scope>
    <source>
        <strain evidence="10">ZL_2023a</strain>
    </source>
</reference>
<dbReference type="Pfam" id="PF00096">
    <property type="entry name" value="zf-C2H2"/>
    <property type="match status" value="6"/>
</dbReference>
<evidence type="ECO:0000256" key="1">
    <source>
        <dbReference type="ARBA" id="ARBA00004123"/>
    </source>
</evidence>
<dbReference type="FunFam" id="3.30.160.60:FF:000349">
    <property type="entry name" value="metal regulatory transcription factor 1"/>
    <property type="match status" value="1"/>
</dbReference>
<feature type="region of interest" description="Disordered" evidence="8">
    <location>
        <begin position="1148"/>
        <end position="1176"/>
    </location>
</feature>
<dbReference type="SMART" id="SM00355">
    <property type="entry name" value="ZnF_C2H2"/>
    <property type="match status" value="6"/>
</dbReference>
<evidence type="ECO:0000313" key="10">
    <source>
        <dbReference type="EMBL" id="KAK8733011.1"/>
    </source>
</evidence>
<proteinExistence type="predicted"/>
<feature type="domain" description="C2H2-type" evidence="9">
    <location>
        <begin position="280"/>
        <end position="304"/>
    </location>
</feature>
<dbReference type="Proteomes" id="UP001445076">
    <property type="component" value="Unassembled WGS sequence"/>
</dbReference>
<dbReference type="GO" id="GO:0000785">
    <property type="term" value="C:chromatin"/>
    <property type="evidence" value="ECO:0007669"/>
    <property type="project" value="TreeGrafter"/>
</dbReference>
<dbReference type="SUPFAM" id="SSF57667">
    <property type="entry name" value="beta-beta-alpha zinc fingers"/>
    <property type="match status" value="4"/>
</dbReference>
<comment type="caution">
    <text evidence="10">The sequence shown here is derived from an EMBL/GenBank/DDBJ whole genome shotgun (WGS) entry which is preliminary data.</text>
</comment>
<feature type="compositionally biased region" description="Low complexity" evidence="8">
    <location>
        <begin position="925"/>
        <end position="934"/>
    </location>
</feature>
<feature type="domain" description="C2H2-type" evidence="9">
    <location>
        <begin position="131"/>
        <end position="160"/>
    </location>
</feature>
<sequence>IVARNIWESGCVPRIFSYIMAQKDREGRKTIVKCEGGKQGELGDMRYKQLLPVYIVREFEMDEEDDEEGADRRDNQNENAGYIQHTIRENEIVMHIHPGESGMQMPDEPSHATLTIQATDPATNTTTTRRFHCTYQGCERTYSTPGNLRTHLKTHRGEYRFRCRATGCGKAFLTSYSLKVHLRVHAQQKPYTCENDGCQKAFTTLYRLRAHQRLHNGDTFNCNQDGCVRIFTTLSDLRKHVRTHTGEKPFKCEEDGCGKSFTVSHHLRTHKRIHTGERPYMCVEQDCDKAFTTNYSRKSHMRVHKRNLNNKQEWQQQELKPAQTPLKDTSDNSNLNQTTDSVLSQKKVMEETGQVAAGDVERKEAADKCVGTGGSRGGCCGGQQQSHHSSKPSVKQKVFAIIPVEGDAGKSSTSLTLQDFLESEALKCNPKMKVPIVKATDDTTVGRLLRDSQTIADLSQNDDSDERGLLEKIAAHADICKCNPCRCDPSRGNECSCNAIADSPVVRKTPSPIANKYSPSNPIPSSLSMSQTLKEKEVYQEPVTETPINTSASHLKSVFEVKTEMNNKNSGNLKDDINVPSVLVTDSDSRHPNCSTAVVNTSEVIDQARSLETPDSQISVEEFLRETVGINSSTAHAAQGPNRSVQSGLESLLPGPSGQHSSTSAFSGLANLDDMSTLASPSMEDLIVSPLSHGTVFGAADKCNVAGLNPSGGLSSDSTSMDHTFDMDMTTTDLSTDFPFSSPNMIEALLTDDMGSLSTLSSHHSASNNSSHTFVTTVTPSADSAVTSVSSHASQQVQHAQISTPARDSAPNNAINTVSLKASSPACCGYFDLQKENQHQVVSQDCCRQWGKAKSYCSSPSTVSSHNCCTPPSTSVSSSCCRSSAPGNTWCRSTQSLITSLSCSSHLENMTGSCCANKNSLPSSSSNAPTAKSSLPVSDLSSHQAKQNTSNSQNLQHSQLHPSSSCSSQHHAPLNEEHSSSCVPHDHQDHHHGHHHLPEPHHNHSKHDHQHHFPKVENQHEHRQPECHHHHTDPKLQHHHLESKHQSHHIKTEYHHHHHSEPDQQQFHGNYGGGTESRTSDVRHNSGLDLVLRKEDDDSCCVVICTNKLQMLRNVLAKCECTDHERSAGPVDLQALLNDALMEWETSEPGSTVQSFSNIQSAPPNPQASDAAINWQ</sequence>
<evidence type="ECO:0000256" key="6">
    <source>
        <dbReference type="ARBA" id="ARBA00023242"/>
    </source>
</evidence>
<protein>
    <recommendedName>
        <fullName evidence="9">C2H2-type domain-containing protein</fullName>
    </recommendedName>
</protein>
<dbReference type="GO" id="GO:0000981">
    <property type="term" value="F:DNA-binding transcription factor activity, RNA polymerase II-specific"/>
    <property type="evidence" value="ECO:0007669"/>
    <property type="project" value="TreeGrafter"/>
</dbReference>
<feature type="region of interest" description="Disordered" evidence="8">
    <location>
        <begin position="633"/>
        <end position="666"/>
    </location>
</feature>
<feature type="compositionally biased region" description="Basic and acidic residues" evidence="8">
    <location>
        <begin position="973"/>
        <end position="989"/>
    </location>
</feature>
<dbReference type="GO" id="GO:0005667">
    <property type="term" value="C:transcription regulator complex"/>
    <property type="evidence" value="ECO:0007669"/>
    <property type="project" value="TreeGrafter"/>
</dbReference>
<name>A0AAW0X1F7_CHEQU</name>
<dbReference type="FunFam" id="3.30.160.60:FF:000072">
    <property type="entry name" value="zinc finger protein 143 isoform X1"/>
    <property type="match status" value="1"/>
</dbReference>
<dbReference type="PANTHER" id="PTHR14003:SF23">
    <property type="entry name" value="ZINC FINGER PROTEIN 143"/>
    <property type="match status" value="1"/>
</dbReference>
<accession>A0AAW0X1F7</accession>
<feature type="compositionally biased region" description="Basic residues" evidence="8">
    <location>
        <begin position="1003"/>
        <end position="1013"/>
    </location>
</feature>
<dbReference type="AlphaFoldDB" id="A0AAW0X1F7"/>
<dbReference type="FunFam" id="3.30.160.60:FF:000446">
    <property type="entry name" value="Zinc finger protein"/>
    <property type="match status" value="1"/>
</dbReference>
<feature type="compositionally biased region" description="Polar residues" evidence="8">
    <location>
        <begin position="331"/>
        <end position="344"/>
    </location>
</feature>
<evidence type="ECO:0000256" key="2">
    <source>
        <dbReference type="ARBA" id="ARBA00022723"/>
    </source>
</evidence>
<feature type="domain" description="C2H2-type" evidence="9">
    <location>
        <begin position="161"/>
        <end position="190"/>
    </location>
</feature>
<dbReference type="FunFam" id="3.30.160.60:FF:001102">
    <property type="entry name" value="Transcription factor IIIA"/>
    <property type="match status" value="1"/>
</dbReference>
<dbReference type="GO" id="GO:0000978">
    <property type="term" value="F:RNA polymerase II cis-regulatory region sequence-specific DNA binding"/>
    <property type="evidence" value="ECO:0007669"/>
    <property type="project" value="TreeGrafter"/>
</dbReference>
<evidence type="ECO:0000259" key="9">
    <source>
        <dbReference type="PROSITE" id="PS50157"/>
    </source>
</evidence>
<evidence type="ECO:0000256" key="4">
    <source>
        <dbReference type="ARBA" id="ARBA00022771"/>
    </source>
</evidence>
<feature type="compositionally biased region" description="Polar residues" evidence="8">
    <location>
        <begin position="633"/>
        <end position="649"/>
    </location>
</feature>
<dbReference type="Gene3D" id="3.30.160.60">
    <property type="entry name" value="Classic Zinc Finger"/>
    <property type="match status" value="6"/>
</dbReference>
<dbReference type="InterPro" id="IPR013087">
    <property type="entry name" value="Znf_C2H2_type"/>
</dbReference>
<feature type="domain" description="C2H2-type" evidence="9">
    <location>
        <begin position="250"/>
        <end position="279"/>
    </location>
</feature>
<dbReference type="GO" id="GO:0031519">
    <property type="term" value="C:PcG protein complex"/>
    <property type="evidence" value="ECO:0007669"/>
    <property type="project" value="TreeGrafter"/>
</dbReference>
<feature type="domain" description="C2H2-type" evidence="9">
    <location>
        <begin position="220"/>
        <end position="249"/>
    </location>
</feature>
<feature type="compositionally biased region" description="Low complexity" evidence="8">
    <location>
        <begin position="952"/>
        <end position="971"/>
    </location>
</feature>
<feature type="region of interest" description="Disordered" evidence="8">
    <location>
        <begin position="316"/>
        <end position="346"/>
    </location>
</feature>
<evidence type="ECO:0000256" key="7">
    <source>
        <dbReference type="PROSITE-ProRule" id="PRU00042"/>
    </source>
</evidence>
<gene>
    <name evidence="10" type="ORF">OTU49_006704</name>
</gene>
<keyword evidence="4 7" id="KW-0863">Zinc-finger</keyword>
<keyword evidence="3" id="KW-0677">Repeat</keyword>
<feature type="domain" description="C2H2-type" evidence="9">
    <location>
        <begin position="191"/>
        <end position="220"/>
    </location>
</feature>
<dbReference type="PROSITE" id="PS00028">
    <property type="entry name" value="ZINC_FINGER_C2H2_1"/>
    <property type="match status" value="6"/>
</dbReference>
<evidence type="ECO:0000256" key="5">
    <source>
        <dbReference type="ARBA" id="ARBA00022833"/>
    </source>
</evidence>
<evidence type="ECO:0000256" key="8">
    <source>
        <dbReference type="SAM" id="MobiDB-lite"/>
    </source>
</evidence>
<dbReference type="PROSITE" id="PS50157">
    <property type="entry name" value="ZINC_FINGER_C2H2_2"/>
    <property type="match status" value="6"/>
</dbReference>
<feature type="compositionally biased region" description="Basic and acidic residues" evidence="8">
    <location>
        <begin position="1014"/>
        <end position="1053"/>
    </location>
</feature>